<evidence type="ECO:0000256" key="2">
    <source>
        <dbReference type="ARBA" id="ARBA00022670"/>
    </source>
</evidence>
<reference evidence="5" key="1">
    <citation type="submission" date="2017-08" db="EMBL/GenBank/DDBJ databases">
        <authorList>
            <person name="Polle J.E."/>
            <person name="Barry K."/>
            <person name="Cushman J."/>
            <person name="Schmutz J."/>
            <person name="Tran D."/>
            <person name="Hathwaick L.T."/>
            <person name="Yim W.C."/>
            <person name="Jenkins J."/>
            <person name="Mckie-Krisberg Z.M."/>
            <person name="Prochnik S."/>
            <person name="Lindquist E."/>
            <person name="Dockter R.B."/>
            <person name="Adam C."/>
            <person name="Molina H."/>
            <person name="Bunkerborg J."/>
            <person name="Jin E."/>
            <person name="Buchheim M."/>
            <person name="Magnuson J."/>
        </authorList>
    </citation>
    <scope>NUCLEOTIDE SEQUENCE</scope>
    <source>
        <strain evidence="5">CCAP 19/18</strain>
    </source>
</reference>
<keyword evidence="2" id="KW-0645">Protease</keyword>
<evidence type="ECO:0000259" key="4">
    <source>
        <dbReference type="PROSITE" id="PS51858"/>
    </source>
</evidence>
<dbReference type="InterPro" id="IPR042266">
    <property type="entry name" value="PPPDE_sf"/>
</dbReference>
<dbReference type="Proteomes" id="UP000815325">
    <property type="component" value="Unassembled WGS sequence"/>
</dbReference>
<keyword evidence="3" id="KW-0378">Hydrolase</keyword>
<dbReference type="SMART" id="SM01179">
    <property type="entry name" value="DUF862"/>
    <property type="match status" value="1"/>
</dbReference>
<keyword evidence="6" id="KW-1185">Reference proteome</keyword>
<accession>A0ABQ7GKD7</accession>
<protein>
    <submittedName>
        <fullName evidence="5">PPPDE putative peptidase domain-containing protein</fullName>
    </submittedName>
</protein>
<comment type="caution">
    <text evidence="5">The sequence shown here is derived from an EMBL/GenBank/DDBJ whole genome shotgun (WGS) entry which is preliminary data.</text>
</comment>
<dbReference type="InterPro" id="IPR008580">
    <property type="entry name" value="PPPDE_dom"/>
</dbReference>
<organism evidence="5 6">
    <name type="scientific">Dunaliella salina</name>
    <name type="common">Green alga</name>
    <name type="synonym">Protococcus salinus</name>
    <dbReference type="NCBI Taxonomy" id="3046"/>
    <lineage>
        <taxon>Eukaryota</taxon>
        <taxon>Viridiplantae</taxon>
        <taxon>Chlorophyta</taxon>
        <taxon>core chlorophytes</taxon>
        <taxon>Chlorophyceae</taxon>
        <taxon>CS clade</taxon>
        <taxon>Chlamydomonadales</taxon>
        <taxon>Dunaliellaceae</taxon>
        <taxon>Dunaliella</taxon>
    </lineage>
</organism>
<dbReference type="PROSITE" id="PS51858">
    <property type="entry name" value="PPPDE"/>
    <property type="match status" value="1"/>
</dbReference>
<feature type="domain" description="PPPDE" evidence="4">
    <location>
        <begin position="2"/>
        <end position="140"/>
    </location>
</feature>
<dbReference type="PANTHER" id="PTHR12378">
    <property type="entry name" value="DESUMOYLATING ISOPEPTIDASE"/>
    <property type="match status" value="1"/>
</dbReference>
<proteinExistence type="inferred from homology"/>
<comment type="similarity">
    <text evidence="1">Belongs to the DeSI family.</text>
</comment>
<dbReference type="PANTHER" id="PTHR12378:SF80">
    <property type="entry name" value="IP06716P-RELATED"/>
    <property type="match status" value="1"/>
</dbReference>
<sequence>MSPVFLNVYDLTPNNYYVAWCGIGVFHAGVDVYGTEYAYGGHEYDCTGVFATSPRDAPGQVVFRESIYMGETNFSPAEVQQLVYKMGEAYRGNKYHLLQRNCNNFASDLAYQLVGKPAPSWINRLASVAIMLHCLLPVSWVPPLQSPSDDKADTKRLLTDGGLRSDDFNIDVSTNNNMAFSPLSAPCQSSIVCPPSASPSLLVSRS</sequence>
<evidence type="ECO:0000256" key="3">
    <source>
        <dbReference type="ARBA" id="ARBA00022801"/>
    </source>
</evidence>
<gene>
    <name evidence="5" type="ORF">DUNSADRAFT_7926</name>
</gene>
<dbReference type="Pfam" id="PF05903">
    <property type="entry name" value="Peptidase_C97"/>
    <property type="match status" value="1"/>
</dbReference>
<evidence type="ECO:0000256" key="1">
    <source>
        <dbReference type="ARBA" id="ARBA00008140"/>
    </source>
</evidence>
<evidence type="ECO:0000313" key="6">
    <source>
        <dbReference type="Proteomes" id="UP000815325"/>
    </source>
</evidence>
<evidence type="ECO:0000313" key="5">
    <source>
        <dbReference type="EMBL" id="KAF5835076.1"/>
    </source>
</evidence>
<name>A0ABQ7GKD7_DUNSA</name>
<dbReference type="EMBL" id="MU069724">
    <property type="protein sequence ID" value="KAF5835076.1"/>
    <property type="molecule type" value="Genomic_DNA"/>
</dbReference>
<dbReference type="Gene3D" id="3.90.1720.30">
    <property type="entry name" value="PPPDE domains"/>
    <property type="match status" value="1"/>
</dbReference>